<evidence type="ECO:0000256" key="7">
    <source>
        <dbReference type="ARBA" id="ARBA00033135"/>
    </source>
</evidence>
<organism evidence="8 9">
    <name type="scientific">Sphingomonas liriopis</name>
    <dbReference type="NCBI Taxonomy" id="2949094"/>
    <lineage>
        <taxon>Bacteria</taxon>
        <taxon>Pseudomonadati</taxon>
        <taxon>Pseudomonadota</taxon>
        <taxon>Alphaproteobacteria</taxon>
        <taxon>Sphingomonadales</taxon>
        <taxon>Sphingomonadaceae</taxon>
        <taxon>Sphingomonas</taxon>
    </lineage>
</organism>
<dbReference type="Proteomes" id="UP001139486">
    <property type="component" value="Unassembled WGS sequence"/>
</dbReference>
<evidence type="ECO:0000256" key="5">
    <source>
        <dbReference type="ARBA" id="ARBA00023163"/>
    </source>
</evidence>
<dbReference type="InterPro" id="IPR002712">
    <property type="entry name" value="CcdB"/>
</dbReference>
<evidence type="ECO:0000256" key="3">
    <source>
        <dbReference type="ARBA" id="ARBA00022491"/>
    </source>
</evidence>
<evidence type="ECO:0000256" key="6">
    <source>
        <dbReference type="ARBA" id="ARBA00029628"/>
    </source>
</evidence>
<sequence length="98" mass="10785">MARFDVYHFSGGGLVVDCQADDFDDIGTRFVIPLMPPGEIPPTNRRLNPSFDVNGETLFMLSQFATAVRTVELKSRVCSLAQHHIAIITAIDTLVGSY</sequence>
<comment type="caution">
    <text evidence="8">The sequence shown here is derived from an EMBL/GenBank/DDBJ whole genome shotgun (WGS) entry which is preliminary data.</text>
</comment>
<keyword evidence="9" id="KW-1185">Reference proteome</keyword>
<dbReference type="Pfam" id="PF01845">
    <property type="entry name" value="CcdB"/>
    <property type="match status" value="1"/>
</dbReference>
<accession>A0A9X2KRE4</accession>
<dbReference type="AlphaFoldDB" id="A0A9X2KRE4"/>
<protein>
    <recommendedName>
        <fullName evidence="2">Toxin CcdB</fullName>
    </recommendedName>
    <alternativeName>
        <fullName evidence="7">Cytotoxic protein CcdB</fullName>
    </alternativeName>
    <alternativeName>
        <fullName evidence="6">Protein LetD</fullName>
    </alternativeName>
</protein>
<proteinExistence type="inferred from homology"/>
<gene>
    <name evidence="8" type="ORF">M9979_11630</name>
</gene>
<keyword evidence="5" id="KW-0804">Transcription</keyword>
<evidence type="ECO:0000256" key="4">
    <source>
        <dbReference type="ARBA" id="ARBA00023015"/>
    </source>
</evidence>
<keyword evidence="3" id="KW-0678">Repressor</keyword>
<keyword evidence="4" id="KW-0805">Transcription regulation</keyword>
<evidence type="ECO:0000256" key="1">
    <source>
        <dbReference type="ARBA" id="ARBA00005230"/>
    </source>
</evidence>
<dbReference type="RefSeq" id="WP_254289522.1">
    <property type="nucleotide sequence ID" value="NZ_JAMLDY010000013.1"/>
</dbReference>
<evidence type="ECO:0000313" key="9">
    <source>
        <dbReference type="Proteomes" id="UP001139486"/>
    </source>
</evidence>
<dbReference type="GO" id="GO:0008657">
    <property type="term" value="F:DNA topoisomerase type II (double strand cut, ATP-hydrolyzing) inhibitor activity"/>
    <property type="evidence" value="ECO:0007669"/>
    <property type="project" value="InterPro"/>
</dbReference>
<reference evidence="8" key="1">
    <citation type="submission" date="2022-05" db="EMBL/GenBank/DDBJ databases">
        <title>Sphingomonas sp. strain RP10 Genome sequencing and assembly.</title>
        <authorList>
            <person name="Kim I."/>
        </authorList>
    </citation>
    <scope>NUCLEOTIDE SEQUENCE</scope>
    <source>
        <strain evidence="8">RP10</strain>
    </source>
</reference>
<dbReference type="EMBL" id="JAMLDY010000013">
    <property type="protein sequence ID" value="MCP3735521.1"/>
    <property type="molecule type" value="Genomic_DNA"/>
</dbReference>
<evidence type="ECO:0000256" key="2">
    <source>
        <dbReference type="ARBA" id="ARBA00015075"/>
    </source>
</evidence>
<dbReference type="Gene3D" id="2.30.30.110">
    <property type="match status" value="1"/>
</dbReference>
<comment type="similarity">
    <text evidence="1">Belongs to the CcdB toxin family.</text>
</comment>
<dbReference type="GO" id="GO:0006276">
    <property type="term" value="P:plasmid maintenance"/>
    <property type="evidence" value="ECO:0007669"/>
    <property type="project" value="InterPro"/>
</dbReference>
<dbReference type="SUPFAM" id="SSF50118">
    <property type="entry name" value="Cell growth inhibitor/plasmid maintenance toxic component"/>
    <property type="match status" value="1"/>
</dbReference>
<name>A0A9X2KRE4_9SPHN</name>
<evidence type="ECO:0000313" key="8">
    <source>
        <dbReference type="EMBL" id="MCP3735521.1"/>
    </source>
</evidence>
<dbReference type="InterPro" id="IPR011067">
    <property type="entry name" value="Plasmid_toxin/cell-grow_inhib"/>
</dbReference>